<dbReference type="AlphaFoldDB" id="A0A327WZF0"/>
<evidence type="ECO:0000313" key="3">
    <source>
        <dbReference type="EMBL" id="RAJ98106.1"/>
    </source>
</evidence>
<dbReference type="CDD" id="cd02966">
    <property type="entry name" value="TlpA_like_family"/>
    <property type="match status" value="1"/>
</dbReference>
<dbReference type="Pfam" id="PF08534">
    <property type="entry name" value="Redoxin"/>
    <property type="match status" value="1"/>
</dbReference>
<comment type="caution">
    <text evidence="3">The sequence shown here is derived from an EMBL/GenBank/DDBJ whole genome shotgun (WGS) entry which is preliminary data.</text>
</comment>
<dbReference type="PANTHER" id="PTHR42852">
    <property type="entry name" value="THIOL:DISULFIDE INTERCHANGE PROTEIN DSBE"/>
    <property type="match status" value="1"/>
</dbReference>
<dbReference type="PROSITE" id="PS51257">
    <property type="entry name" value="PROKAR_LIPOPROTEIN"/>
    <property type="match status" value="1"/>
</dbReference>
<dbReference type="SUPFAM" id="SSF52833">
    <property type="entry name" value="Thioredoxin-like"/>
    <property type="match status" value="1"/>
</dbReference>
<evidence type="ECO:0000313" key="4">
    <source>
        <dbReference type="Proteomes" id="UP000248790"/>
    </source>
</evidence>
<dbReference type="Proteomes" id="UP000248790">
    <property type="component" value="Unassembled WGS sequence"/>
</dbReference>
<dbReference type="InterPro" id="IPR050553">
    <property type="entry name" value="Thioredoxin_ResA/DsbE_sf"/>
</dbReference>
<dbReference type="RefSeq" id="WP_111629040.1">
    <property type="nucleotide sequence ID" value="NZ_QLMC01000003.1"/>
</dbReference>
<gene>
    <name evidence="3" type="ORF">LX87_03014</name>
</gene>
<proteinExistence type="predicted"/>
<sequence length="409" mass="45160">MKKIVAVLLVALSGISCTGGAESGSKLKTGIWRAVVQSKGGELPFGLEISANGSAYTAYALNGAERLPFDKVTVTGDSVRLTIDIFEAEIRAKVDDNTLRGFWRRHRTGQDYTSLPFQAQHGVQYRFTPTSQTPNINVTGKWATTFRSETDSTFAVGVFEQKGASLTGTFLTTTGDYRYLEGNVVGDSLMLSTFDGTHLYLFKAKREPDNTLVGGFWSGESGYESWTARFDPNAKLPDPASLTYLKPGYKTIDFSFPDINGKPVSLKDARFQNKVVVIQILGSWCPNCMDETNFLGPWYKKNKNRGVEIVGLAYEKSAELTESAPKIKRMMDRFNIDYPVVLAGTNVKSEASKTLPMLNQVVGFPTTLVLDKKGMVRQIHTGFSGPGTGRYYDEFVADFNRLIDKLVAE</sequence>
<dbReference type="InterPro" id="IPR013740">
    <property type="entry name" value="Redoxin"/>
</dbReference>
<dbReference type="GO" id="GO:0016491">
    <property type="term" value="F:oxidoreductase activity"/>
    <property type="evidence" value="ECO:0007669"/>
    <property type="project" value="InterPro"/>
</dbReference>
<reference evidence="3 4" key="1">
    <citation type="submission" date="2018-06" db="EMBL/GenBank/DDBJ databases">
        <title>Genomic Encyclopedia of Archaeal and Bacterial Type Strains, Phase II (KMG-II): from individual species to whole genera.</title>
        <authorList>
            <person name="Goeker M."/>
        </authorList>
    </citation>
    <scope>NUCLEOTIDE SEQUENCE [LARGE SCALE GENOMIC DNA]</scope>
    <source>
        <strain evidence="3 4">DSM 21851</strain>
    </source>
</reference>
<dbReference type="InterPro" id="IPR013766">
    <property type="entry name" value="Thioredoxin_domain"/>
</dbReference>
<dbReference type="PROSITE" id="PS51352">
    <property type="entry name" value="THIOREDOXIN_2"/>
    <property type="match status" value="1"/>
</dbReference>
<evidence type="ECO:0000259" key="2">
    <source>
        <dbReference type="PROSITE" id="PS51352"/>
    </source>
</evidence>
<feature type="signal peptide" evidence="1">
    <location>
        <begin position="1"/>
        <end position="21"/>
    </location>
</feature>
<accession>A0A327WZF0</accession>
<feature type="chain" id="PRO_5016282045" evidence="1">
    <location>
        <begin position="22"/>
        <end position="409"/>
    </location>
</feature>
<keyword evidence="1" id="KW-0732">Signal</keyword>
<protein>
    <submittedName>
        <fullName evidence="3">Peroxiredoxin</fullName>
    </submittedName>
</protein>
<dbReference type="InterPro" id="IPR036249">
    <property type="entry name" value="Thioredoxin-like_sf"/>
</dbReference>
<dbReference type="PANTHER" id="PTHR42852:SF13">
    <property type="entry name" value="PROTEIN DIPZ"/>
    <property type="match status" value="1"/>
</dbReference>
<dbReference type="EMBL" id="QLMC01000003">
    <property type="protein sequence ID" value="RAJ98106.1"/>
    <property type="molecule type" value="Genomic_DNA"/>
</dbReference>
<dbReference type="Gene3D" id="3.40.30.10">
    <property type="entry name" value="Glutaredoxin"/>
    <property type="match status" value="1"/>
</dbReference>
<name>A0A327WZF0_LARAB</name>
<keyword evidence="4" id="KW-1185">Reference proteome</keyword>
<dbReference type="OrthoDB" id="616241at2"/>
<feature type="domain" description="Thioredoxin" evidence="2">
    <location>
        <begin position="245"/>
        <end position="408"/>
    </location>
</feature>
<evidence type="ECO:0000256" key="1">
    <source>
        <dbReference type="SAM" id="SignalP"/>
    </source>
</evidence>
<organism evidence="3 4">
    <name type="scientific">Larkinella arboricola</name>
    <dbReference type="NCBI Taxonomy" id="643671"/>
    <lineage>
        <taxon>Bacteria</taxon>
        <taxon>Pseudomonadati</taxon>
        <taxon>Bacteroidota</taxon>
        <taxon>Cytophagia</taxon>
        <taxon>Cytophagales</taxon>
        <taxon>Spirosomataceae</taxon>
        <taxon>Larkinella</taxon>
    </lineage>
</organism>